<name>A0A382MUK1_9ZZZZ</name>
<dbReference type="AlphaFoldDB" id="A0A382MUK1"/>
<evidence type="ECO:0000313" key="1">
    <source>
        <dbReference type="EMBL" id="SVC51011.1"/>
    </source>
</evidence>
<feature type="non-terminal residue" evidence="1">
    <location>
        <position position="1"/>
    </location>
</feature>
<gene>
    <name evidence="1" type="ORF">METZ01_LOCUS303865</name>
</gene>
<dbReference type="EMBL" id="UINC01095156">
    <property type="protein sequence ID" value="SVC51011.1"/>
    <property type="molecule type" value="Genomic_DNA"/>
</dbReference>
<accession>A0A382MUK1</accession>
<reference evidence="1" key="1">
    <citation type="submission" date="2018-05" db="EMBL/GenBank/DDBJ databases">
        <authorList>
            <person name="Lanie J.A."/>
            <person name="Ng W.-L."/>
            <person name="Kazmierczak K.M."/>
            <person name="Andrzejewski T.M."/>
            <person name="Davidsen T.M."/>
            <person name="Wayne K.J."/>
            <person name="Tettelin H."/>
            <person name="Glass J.I."/>
            <person name="Rusch D."/>
            <person name="Podicherti R."/>
            <person name="Tsui H.-C.T."/>
            <person name="Winkler M.E."/>
        </authorList>
    </citation>
    <scope>NUCLEOTIDE SEQUENCE</scope>
</reference>
<proteinExistence type="predicted"/>
<organism evidence="1">
    <name type="scientific">marine metagenome</name>
    <dbReference type="NCBI Taxonomy" id="408172"/>
    <lineage>
        <taxon>unclassified sequences</taxon>
        <taxon>metagenomes</taxon>
        <taxon>ecological metagenomes</taxon>
    </lineage>
</organism>
<sequence>TYNSETKFDKLDFSSIRFNHLDKWTPVTGTANGSIKTQSSLNKDIRTYGKLEINDLSLKHEIPYTAKQVTFSFSKKSPYQTQARVQFNDLQLNNILLSSVSSKLKISPGKFIFNNGRIVPPNGIILFSGHYRPKPNTYVIRIDGNKLFLPDFLKGKMEGSGLFKGMFQGNFNTAKIIQQKGEDVYFSHIADGLSGKFGFEVENGHINSSLWMTDELIPSLSPVAVISKKIGLSYDTLIGNFKVWKGKTSTDNFELKGPQINLSASATANLVTGELDGKIKVTPMQLLNSITNAAPLLSDVFKNDLKDALTETHFNLDGTWEKPKLILKEEKTLFDKPMDILNN</sequence>
<protein>
    <submittedName>
        <fullName evidence="1">Uncharacterized protein</fullName>
    </submittedName>
</protein>